<keyword evidence="7" id="KW-0436">Ligase</keyword>
<evidence type="ECO:0000256" key="1">
    <source>
        <dbReference type="ARBA" id="ARBA00004141"/>
    </source>
</evidence>
<keyword evidence="2 5" id="KW-0812">Transmembrane</keyword>
<dbReference type="Proteomes" id="UP001548590">
    <property type="component" value="Unassembled WGS sequence"/>
</dbReference>
<evidence type="ECO:0000256" key="3">
    <source>
        <dbReference type="ARBA" id="ARBA00022989"/>
    </source>
</evidence>
<organism evidence="7 8">
    <name type="scientific">Uliginosibacterium paludis</name>
    <dbReference type="NCBI Taxonomy" id="1615952"/>
    <lineage>
        <taxon>Bacteria</taxon>
        <taxon>Pseudomonadati</taxon>
        <taxon>Pseudomonadota</taxon>
        <taxon>Betaproteobacteria</taxon>
        <taxon>Rhodocyclales</taxon>
        <taxon>Zoogloeaceae</taxon>
        <taxon>Uliginosibacterium</taxon>
    </lineage>
</organism>
<dbReference type="InterPro" id="IPR007016">
    <property type="entry name" value="O-antigen_ligase-rel_domated"/>
</dbReference>
<evidence type="ECO:0000256" key="2">
    <source>
        <dbReference type="ARBA" id="ARBA00022692"/>
    </source>
</evidence>
<feature type="transmembrane region" description="Helical" evidence="5">
    <location>
        <begin position="91"/>
        <end position="109"/>
    </location>
</feature>
<dbReference type="PANTHER" id="PTHR37422:SF13">
    <property type="entry name" value="LIPOPOLYSACCHARIDE BIOSYNTHESIS PROTEIN PA4999-RELATED"/>
    <property type="match status" value="1"/>
</dbReference>
<proteinExistence type="predicted"/>
<accession>A0ABV2CUX5</accession>
<dbReference type="RefSeq" id="WP_345928127.1">
    <property type="nucleotide sequence ID" value="NZ_JBDIVF010000005.1"/>
</dbReference>
<dbReference type="EMBL" id="JBEWLZ010000014">
    <property type="protein sequence ID" value="MET1491713.1"/>
    <property type="molecule type" value="Genomic_DNA"/>
</dbReference>
<dbReference type="PANTHER" id="PTHR37422">
    <property type="entry name" value="TEICHURONIC ACID BIOSYNTHESIS PROTEIN TUAE"/>
    <property type="match status" value="1"/>
</dbReference>
<feature type="transmembrane region" description="Helical" evidence="5">
    <location>
        <begin position="336"/>
        <end position="353"/>
    </location>
</feature>
<dbReference type="InterPro" id="IPR051533">
    <property type="entry name" value="WaaL-like"/>
</dbReference>
<evidence type="ECO:0000256" key="5">
    <source>
        <dbReference type="SAM" id="Phobius"/>
    </source>
</evidence>
<protein>
    <submittedName>
        <fullName evidence="7">O-antigen ligase family protein</fullName>
    </submittedName>
</protein>
<feature type="transmembrane region" description="Helical" evidence="5">
    <location>
        <begin position="38"/>
        <end position="56"/>
    </location>
</feature>
<feature type="transmembrane region" description="Helical" evidence="5">
    <location>
        <begin position="192"/>
        <end position="212"/>
    </location>
</feature>
<keyword evidence="3 5" id="KW-1133">Transmembrane helix</keyword>
<reference evidence="7 8" key="1">
    <citation type="submission" date="2024-07" db="EMBL/GenBank/DDBJ databases">
        <title>Uliginosibacterium paludis KCTC:42655.</title>
        <authorList>
            <person name="Kim M.K."/>
        </authorList>
    </citation>
    <scope>NUCLEOTIDE SEQUENCE [LARGE SCALE GENOMIC DNA]</scope>
    <source>
        <strain evidence="7 8">KCTC 42655</strain>
    </source>
</reference>
<evidence type="ECO:0000313" key="7">
    <source>
        <dbReference type="EMBL" id="MET1491713.1"/>
    </source>
</evidence>
<gene>
    <name evidence="7" type="ORF">ABVT11_17880</name>
</gene>
<keyword evidence="8" id="KW-1185">Reference proteome</keyword>
<feature type="transmembrane region" description="Helical" evidence="5">
    <location>
        <begin position="168"/>
        <end position="186"/>
    </location>
</feature>
<feature type="domain" description="O-antigen ligase-related" evidence="6">
    <location>
        <begin position="193"/>
        <end position="348"/>
    </location>
</feature>
<comment type="caution">
    <text evidence="7">The sequence shown here is derived from an EMBL/GenBank/DDBJ whole genome shotgun (WGS) entry which is preliminary data.</text>
</comment>
<feature type="transmembrane region" description="Helical" evidence="5">
    <location>
        <begin position="389"/>
        <end position="405"/>
    </location>
</feature>
<evidence type="ECO:0000313" key="8">
    <source>
        <dbReference type="Proteomes" id="UP001548590"/>
    </source>
</evidence>
<dbReference type="Pfam" id="PF04932">
    <property type="entry name" value="Wzy_C"/>
    <property type="match status" value="1"/>
</dbReference>
<feature type="transmembrane region" description="Helical" evidence="5">
    <location>
        <begin position="365"/>
        <end position="383"/>
    </location>
</feature>
<keyword evidence="4 5" id="KW-0472">Membrane</keyword>
<evidence type="ECO:0000256" key="4">
    <source>
        <dbReference type="ARBA" id="ARBA00023136"/>
    </source>
</evidence>
<feature type="transmembrane region" description="Helical" evidence="5">
    <location>
        <begin position="63"/>
        <end position="79"/>
    </location>
</feature>
<sequence length="413" mass="45688">MKETSSQGFKLIQFLSFIALLSILLANRAATKIGVGPIYLLDVVILMNVVSVAGVFFHHIRSFKYAAGLILMALLWMCYERSNDLWGDNNLRRAAMAFYSLLPALVITYGDRLYRVIRERYKILSLLVLLCTLGGFLENLQPTISSQVLAFFLLVSVFDDQVKGRKKAVSVLVVLICFLLVVSGVSSGGPAYRTPVIGLVLGLIFSNVAWLFNARKDFYRAVALRNLVGAAVLGVTVLVTLSWHPVVAQFIAGAAGLAGVEYQAPESVFNRERGDAAGTAETRTVFWKSIIENAKTSDSIMLIGNGHFLSFFEKTKPYEGFVDEDLLEPHNSFMGMFYRYGLIGLGLLLAFVFSMRRKPVTDQGIAFSVATATLAIVYCFFEVALESPHGALVFWLVWLAPIYFSKKTMAANF</sequence>
<dbReference type="GO" id="GO:0016874">
    <property type="term" value="F:ligase activity"/>
    <property type="evidence" value="ECO:0007669"/>
    <property type="project" value="UniProtKB-KW"/>
</dbReference>
<evidence type="ECO:0000259" key="6">
    <source>
        <dbReference type="Pfam" id="PF04932"/>
    </source>
</evidence>
<comment type="subcellular location">
    <subcellularLocation>
        <location evidence="1">Membrane</location>
        <topology evidence="1">Multi-pass membrane protein</topology>
    </subcellularLocation>
</comment>
<name>A0ABV2CUX5_9RHOO</name>
<feature type="transmembrane region" description="Helical" evidence="5">
    <location>
        <begin position="224"/>
        <end position="243"/>
    </location>
</feature>